<dbReference type="Ensembl" id="ENSNBRT00000025136.1">
    <property type="protein sequence ID" value="ENSNBRP00000024492.1"/>
    <property type="gene ID" value="ENSNBRG00000018677.1"/>
</dbReference>
<feature type="compositionally biased region" description="Polar residues" evidence="26">
    <location>
        <begin position="225"/>
        <end position="252"/>
    </location>
</feature>
<evidence type="ECO:0000256" key="15">
    <source>
        <dbReference type="ARBA" id="ARBA00022990"/>
    </source>
</evidence>
<dbReference type="OMA" id="DMTIFWH"/>
<evidence type="ECO:0000256" key="6">
    <source>
        <dbReference type="ARBA" id="ARBA00022448"/>
    </source>
</evidence>
<keyword evidence="17" id="KW-0175">Coiled coil</keyword>
<evidence type="ECO:0000256" key="8">
    <source>
        <dbReference type="ARBA" id="ARBA00022481"/>
    </source>
</evidence>
<dbReference type="GO" id="GO:0005694">
    <property type="term" value="C:chromosome"/>
    <property type="evidence" value="ECO:0007669"/>
    <property type="project" value="UniProtKB-SubCell"/>
</dbReference>
<dbReference type="InterPro" id="IPR012677">
    <property type="entry name" value="Nucleotide-bd_a/b_plait_sf"/>
</dbReference>
<keyword evidence="14" id="KW-0653">Protein transport</keyword>
<dbReference type="Gene3D" id="6.10.250.1340">
    <property type="match status" value="1"/>
</dbReference>
<dbReference type="PANTHER" id="PTHR12436:SF3">
    <property type="entry name" value="GERMINAL-CENTER ASSOCIATED NUCLEAR PROTEIN"/>
    <property type="match status" value="1"/>
</dbReference>
<dbReference type="InterPro" id="IPR035979">
    <property type="entry name" value="RBD_domain_sf"/>
</dbReference>
<evidence type="ECO:0000256" key="7">
    <source>
        <dbReference type="ARBA" id="ARBA00022454"/>
    </source>
</evidence>
<evidence type="ECO:0000256" key="18">
    <source>
        <dbReference type="ARBA" id="ARBA00023132"/>
    </source>
</evidence>
<dbReference type="SUPFAM" id="SSF54928">
    <property type="entry name" value="RNA-binding domain, RBD"/>
    <property type="match status" value="1"/>
</dbReference>
<feature type="compositionally biased region" description="Low complexity" evidence="26">
    <location>
        <begin position="253"/>
        <end position="281"/>
    </location>
</feature>
<dbReference type="InterPro" id="IPR000504">
    <property type="entry name" value="RRM_dom"/>
</dbReference>
<dbReference type="GO" id="GO:0070390">
    <property type="term" value="C:transcription export complex 2"/>
    <property type="evidence" value="ECO:0007669"/>
    <property type="project" value="TreeGrafter"/>
</dbReference>
<keyword evidence="19" id="KW-0539">Nucleus</keyword>
<keyword evidence="8" id="KW-0488">Methylation</keyword>
<sequence length="1947" mass="216067">INPHKTHRYLSGEVTPTLQIVFMSFPQDSTVGQLNLNFNELTFGQPSAQASTFGQPSVQASTTGFGGGTTPSFGQTGGPGQSSMFGQTPAFGQASGFGKQPPAIGQQPSGFGSPLRPAVSQPQPLGFGQPSSSSTSATTNTTLLGPGQSKSFAPSEFSFRPANEALFKPIFSASPEPTNPPTTSLSNSAFGGSQTTSSTTTTAGFSLLPKPGSLGFSFSEPASAPSISSQSNPLTTDSSSGPATTLQFTFSQPATLTSSSTKAATTEPTTPSSFSFTPKTLQPQASQLFGGTTFGQPSAFSETKTKEEKSAVPEEDVPPEAESPRHPPKRPLMRSRGPPRGLISRALSSLRKDGAKPVRREAANEPEREEVQIQSGDLFVTPPAAQTLTKDVQDKAEESDSAKPSESKVATTTPNKRGSRTESLDSLSGMSPTDCTSLTCKNVPSALNRRDTIEKHFARFGKVHKIICRPAKNLTIVYFNDHASAAKAKKKGKILQGKELLLLWQRKKQSPGEKAGRPGTGKETSEGEGQEDMESKAGSSSPLRRPTLRPPTLSSTMTFSRSSPVKKPSPVKALQFDTEPQKESSTSQSSERPVPSSLLPLIGQVAETAEDKYRLLEQRDKILRQGRPKRTDLHLSKVFVGTCPDMCPEKERYMRETRNQLSAFEVIPSTETVDHKAAIKEYSRSSADQEEPLPHELRPLPVLSMTMDYLVTQIMDLGHDNYRDWYDFVWNRTRGIRKDIIQQHLCCPQTVSLIEKCTRFHVHCAHHLCEEHMSSFDPKINNENMTKCLQSLKEMYQDLATRHIFCPREPEFRQYSVLLKLNDGDILRSVQQFRDEVRNSAEVKFAVQAFAAVNSNNFVRFFKLVKGASYLASCLLHRYFNQVRAKALKTLNMAHTVGPRSTLFPVNDVVRMLMFRTPAEVTDFIQQYGLNVNDGMVELSRIAYQEPELPLSQKKSEVILAKRTVLIGEVVNGGPLPNPPHHTPVCSFDFQNKYRGEGGLIDATPSQFKAIIDEMGEPSTHPAEPQLLFQPVRPPSPPPKPQLVFSDEDIMAELDGVVEEVVDAAVREMAEAGASYASAALKESSVQVEMMVSEVLRQMLQEVSAAEIKLEHERIAEEKRKLEEARFHEAFLTQFSFSLCAEVMHEVLDETIKETAASEIQEALNEKAERVAKCTEQVCVSLVEETLNADIAVLVENLLEAELQRIHKYIKRWRDVVAVRRQLKRQMRGFPAAPCCVDPRFKLKALAPSAPAQCVYILYILSPPVSCQCWTMSTVPLLETVWAPLDLPALVTENIPNAPERIFWKAVVLLPSNHESVASLADRILSDWLEVKLGGHKESEGREEQPEGTLQTLTVTNTLQESGQRTHKVHISIKVRSHGLSKMEESCELQGTSALIMLLPALPTVEPGEDEQDVPLLSALLQLKQLQQASAWHCPLPLVILVPGLDGGAADTQKLVEALKLHTLVKDGLISEYTFFFIPETTNDLQGSKQINQAVRWLALRTLPPFSLTCKTLVELIESTLSHEFSPRVYSHRLERATAHLPSQDPAPVVQLYNAVLTHVADKVASQELCGLSWPPGEFCLPDMRDFVPHLAWNSHQHLAWLREIILSLQLPEWEDLSSTKIFKDSWSELCSSICRYAAKIPVSRRNQPLLMSRLENLLERVKLKSRRTRTPGYTGEDDVCVDFSLIPWDDVLMICIDHKLKDWQIPKPPVCQDAVTEDGEILVYFPKYSLKGFQPPKEWTEAMRQTHREKQQEKEGVAAYATPTTATLRQRLFHSLVEPVEAPSAPLDITHTPTPPELLAHKVLQSLEEEKAESKRYTYITAFKCDVHGLGLTVNTPSLPFCRSMEQLQCWVDGDPLEQLTTPLFLPSSTLLSMPTTIRHTPTARTREASFTQEPDDPLEKVTRHKTAPESLTWRLKELQRQILASQEEELACRLKLSGMLSIVDD</sequence>
<dbReference type="GO" id="GO:0003723">
    <property type="term" value="F:RNA binding"/>
    <property type="evidence" value="ECO:0007669"/>
    <property type="project" value="UniProtKB-UniRule"/>
</dbReference>
<evidence type="ECO:0000256" key="24">
    <source>
        <dbReference type="ARBA" id="ARBA00069544"/>
    </source>
</evidence>
<dbReference type="InterPro" id="IPR000717">
    <property type="entry name" value="PCI_dom"/>
</dbReference>
<keyword evidence="25" id="KW-0694">RNA-binding</keyword>
<dbReference type="InterPro" id="IPR031910">
    <property type="entry name" value="GANP_CID_dom"/>
</dbReference>
<evidence type="ECO:0000256" key="5">
    <source>
        <dbReference type="ARBA" id="ARBA00013184"/>
    </source>
</evidence>
<dbReference type="GO" id="GO:0005737">
    <property type="term" value="C:cytoplasm"/>
    <property type="evidence" value="ECO:0007669"/>
    <property type="project" value="UniProtKB-SubCell"/>
</dbReference>
<name>A0A3Q4I2X3_NEOBR</name>
<evidence type="ECO:0000259" key="27">
    <source>
        <dbReference type="PROSITE" id="PS50102"/>
    </source>
</evidence>
<feature type="compositionally biased region" description="Basic and acidic residues" evidence="26">
    <location>
        <begin position="391"/>
        <end position="406"/>
    </location>
</feature>
<feature type="compositionally biased region" description="Gly residues" evidence="26">
    <location>
        <begin position="64"/>
        <end position="80"/>
    </location>
</feature>
<keyword evidence="30" id="KW-1185">Reference proteome</keyword>
<feature type="compositionally biased region" description="Polar residues" evidence="26">
    <location>
        <begin position="407"/>
        <end position="416"/>
    </location>
</feature>
<dbReference type="FunFam" id="1.25.40.990:FF:000003">
    <property type="entry name" value="germinal-center associated nuclear protein isoform X2"/>
    <property type="match status" value="1"/>
</dbReference>
<evidence type="ECO:0000259" key="28">
    <source>
        <dbReference type="PROSITE" id="PS50250"/>
    </source>
</evidence>
<evidence type="ECO:0000256" key="22">
    <source>
        <dbReference type="ARBA" id="ARBA00048940"/>
    </source>
</evidence>
<dbReference type="GO" id="GO:0005654">
    <property type="term" value="C:nucleoplasm"/>
    <property type="evidence" value="ECO:0007669"/>
    <property type="project" value="UniProtKB-SubCell"/>
</dbReference>
<proteinExistence type="inferred from homology"/>
<evidence type="ECO:0000256" key="11">
    <source>
        <dbReference type="ARBA" id="ARBA00022679"/>
    </source>
</evidence>
<dbReference type="GO" id="GO:0061733">
    <property type="term" value="F:protein-lysine-acetyltransferase activity"/>
    <property type="evidence" value="ECO:0007669"/>
    <property type="project" value="UniProtKB-EC"/>
</dbReference>
<keyword evidence="20" id="KW-0012">Acyltransferase</keyword>
<accession>A0A3Q4I2X3</accession>
<evidence type="ECO:0000256" key="14">
    <source>
        <dbReference type="ARBA" id="ARBA00022927"/>
    </source>
</evidence>
<evidence type="ECO:0000256" key="26">
    <source>
        <dbReference type="SAM" id="MobiDB-lite"/>
    </source>
</evidence>
<dbReference type="GeneTree" id="ENSGT00940000156322"/>
<comment type="function">
    <text evidence="23">As a component of the TREX-2 complex, involved in the export of mRNAs to the cytoplasm through the nuclear pores. Through the acetylation of histones, affects the assembly of nucleosomes at immunoglobulin variable region genes and promotes the recruitment and positioning of transcription complex to favor DNA cytosine deaminase AICDA/AID targeting, hence promoting somatic hypermutations.</text>
</comment>
<dbReference type="InterPro" id="IPR031907">
    <property type="entry name" value="MCM3AP_GANP"/>
</dbReference>
<keyword evidence="6" id="KW-0813">Transport</keyword>
<dbReference type="Pfam" id="PF03399">
    <property type="entry name" value="SAC3_GANP"/>
    <property type="match status" value="1"/>
</dbReference>
<organism evidence="29 30">
    <name type="scientific">Neolamprologus brichardi</name>
    <name type="common">Fairy cichlid</name>
    <name type="synonym">Lamprologus brichardi</name>
    <dbReference type="NCBI Taxonomy" id="32507"/>
    <lineage>
        <taxon>Eukaryota</taxon>
        <taxon>Metazoa</taxon>
        <taxon>Chordata</taxon>
        <taxon>Craniata</taxon>
        <taxon>Vertebrata</taxon>
        <taxon>Euteleostomi</taxon>
        <taxon>Actinopterygii</taxon>
        <taxon>Neopterygii</taxon>
        <taxon>Teleostei</taxon>
        <taxon>Neoteleostei</taxon>
        <taxon>Acanthomorphata</taxon>
        <taxon>Ovalentaria</taxon>
        <taxon>Cichlomorphae</taxon>
        <taxon>Cichliformes</taxon>
        <taxon>Cichlidae</taxon>
        <taxon>African cichlids</taxon>
        <taxon>Pseudocrenilabrinae</taxon>
        <taxon>Lamprologini</taxon>
        <taxon>Neolamprologus</taxon>
    </lineage>
</organism>
<comment type="similarity">
    <text evidence="21">Belongs to the SAC3 family.</text>
</comment>
<dbReference type="InterPro" id="IPR005062">
    <property type="entry name" value="SAC3/GANP/THP3_conserved"/>
</dbReference>
<dbReference type="Gene3D" id="1.25.40.990">
    <property type="match status" value="1"/>
</dbReference>
<feature type="compositionally biased region" description="Low complexity" evidence="26">
    <location>
        <begin position="188"/>
        <end position="206"/>
    </location>
</feature>
<evidence type="ECO:0000256" key="16">
    <source>
        <dbReference type="ARBA" id="ARBA00023010"/>
    </source>
</evidence>
<feature type="compositionally biased region" description="Polar residues" evidence="26">
    <location>
        <begin position="424"/>
        <end position="436"/>
    </location>
</feature>
<dbReference type="PROSITE" id="PS50102">
    <property type="entry name" value="RRM"/>
    <property type="match status" value="1"/>
</dbReference>
<dbReference type="PANTHER" id="PTHR12436">
    <property type="entry name" value="80 KDA MCM3-ASSOCIATED PROTEIN"/>
    <property type="match status" value="1"/>
</dbReference>
<dbReference type="Pfam" id="PF16769">
    <property type="entry name" value="MCM3AP_GANP"/>
    <property type="match status" value="1"/>
</dbReference>
<comment type="subcellular location">
    <subcellularLocation>
        <location evidence="1">Chromosome</location>
    </subcellularLocation>
    <subcellularLocation>
        <location evidence="2">Cytoplasm</location>
    </subcellularLocation>
    <subcellularLocation>
        <location evidence="3">Nucleus</location>
        <location evidence="3">Nuclear pore complex</location>
    </subcellularLocation>
    <subcellularLocation>
        <location evidence="4">Nucleus</location>
        <location evidence="4">Nucleoplasm</location>
    </subcellularLocation>
</comment>
<evidence type="ECO:0000256" key="4">
    <source>
        <dbReference type="ARBA" id="ARBA00004642"/>
    </source>
</evidence>
<evidence type="ECO:0000256" key="10">
    <source>
        <dbReference type="ARBA" id="ARBA00022553"/>
    </source>
</evidence>
<feature type="domain" description="PCI" evidence="28">
    <location>
        <begin position="781"/>
        <end position="965"/>
    </location>
</feature>
<evidence type="ECO:0000256" key="1">
    <source>
        <dbReference type="ARBA" id="ARBA00004286"/>
    </source>
</evidence>
<evidence type="ECO:0000256" key="23">
    <source>
        <dbReference type="ARBA" id="ARBA00055631"/>
    </source>
</evidence>
<evidence type="ECO:0000256" key="3">
    <source>
        <dbReference type="ARBA" id="ARBA00004567"/>
    </source>
</evidence>
<dbReference type="Bgee" id="ENSNBRG00000018677">
    <property type="expression patterns" value="Expressed in testis and 5 other cell types or tissues"/>
</dbReference>
<reference evidence="29" key="2">
    <citation type="submission" date="2025-09" db="UniProtKB">
        <authorList>
            <consortium name="Ensembl"/>
        </authorList>
    </citation>
    <scope>IDENTIFICATION</scope>
</reference>
<feature type="region of interest" description="Disordered" evidence="26">
    <location>
        <begin position="47"/>
        <end position="155"/>
    </location>
</feature>
<evidence type="ECO:0000256" key="25">
    <source>
        <dbReference type="PROSITE-ProRule" id="PRU00176"/>
    </source>
</evidence>
<evidence type="ECO:0000256" key="17">
    <source>
        <dbReference type="ARBA" id="ARBA00023054"/>
    </source>
</evidence>
<comment type="catalytic activity">
    <reaction evidence="22">
        <text>L-lysyl-[histone] + acetyl-CoA = N(6)-acetyl-L-lysyl-[histone] + CoA + H(+)</text>
        <dbReference type="Rhea" id="RHEA:21992"/>
        <dbReference type="Rhea" id="RHEA-COMP:9845"/>
        <dbReference type="Rhea" id="RHEA-COMP:11338"/>
        <dbReference type="ChEBI" id="CHEBI:15378"/>
        <dbReference type="ChEBI" id="CHEBI:29969"/>
        <dbReference type="ChEBI" id="CHEBI:57287"/>
        <dbReference type="ChEBI" id="CHEBI:57288"/>
        <dbReference type="ChEBI" id="CHEBI:61930"/>
        <dbReference type="EC" id="2.3.1.48"/>
    </reaction>
    <physiologicalReaction direction="left-to-right" evidence="22">
        <dbReference type="Rhea" id="RHEA:21993"/>
    </physiologicalReaction>
</comment>
<evidence type="ECO:0000256" key="2">
    <source>
        <dbReference type="ARBA" id="ARBA00004496"/>
    </source>
</evidence>
<evidence type="ECO:0000313" key="30">
    <source>
        <dbReference type="Proteomes" id="UP000261580"/>
    </source>
</evidence>
<reference evidence="29" key="1">
    <citation type="submission" date="2025-08" db="UniProtKB">
        <authorList>
            <consortium name="Ensembl"/>
        </authorList>
    </citation>
    <scope>IDENTIFICATION</scope>
</reference>
<feature type="compositionally biased region" description="Polar residues" evidence="26">
    <location>
        <begin position="282"/>
        <end position="302"/>
    </location>
</feature>
<dbReference type="Proteomes" id="UP000261580">
    <property type="component" value="Unassembled WGS sequence"/>
</dbReference>
<evidence type="ECO:0000256" key="21">
    <source>
        <dbReference type="ARBA" id="ARBA00038443"/>
    </source>
</evidence>
<evidence type="ECO:0000256" key="13">
    <source>
        <dbReference type="ARBA" id="ARBA00022859"/>
    </source>
</evidence>
<feature type="domain" description="RRM" evidence="27">
    <location>
        <begin position="436"/>
        <end position="507"/>
    </location>
</feature>
<dbReference type="Pfam" id="PF16766">
    <property type="entry name" value="CID_GANP"/>
    <property type="match status" value="1"/>
</dbReference>
<protein>
    <recommendedName>
        <fullName evidence="24">Germinal-center associated nuclear protein</fullName>
        <ecNumber evidence="5">2.3.1.48</ecNumber>
    </recommendedName>
</protein>
<feature type="compositionally biased region" description="Low complexity" evidence="26">
    <location>
        <begin position="131"/>
        <end position="142"/>
    </location>
</feature>
<keyword evidence="16" id="KW-0811">Translocation</keyword>
<feature type="compositionally biased region" description="Low complexity" evidence="26">
    <location>
        <begin position="539"/>
        <end position="572"/>
    </location>
</feature>
<feature type="compositionally biased region" description="Basic and acidic residues" evidence="26">
    <location>
        <begin position="350"/>
        <end position="371"/>
    </location>
</feature>
<dbReference type="GO" id="GO:0006406">
    <property type="term" value="P:mRNA export from nucleus"/>
    <property type="evidence" value="ECO:0007669"/>
    <property type="project" value="TreeGrafter"/>
</dbReference>
<evidence type="ECO:0000256" key="20">
    <source>
        <dbReference type="ARBA" id="ARBA00023315"/>
    </source>
</evidence>
<keyword evidence="18" id="KW-0906">Nuclear pore complex</keyword>
<dbReference type="InterPro" id="IPR045107">
    <property type="entry name" value="SAC3/GANP/THP3"/>
</dbReference>
<keyword evidence="15" id="KW-0007">Acetylation</keyword>
<dbReference type="GO" id="GO:0015031">
    <property type="term" value="P:protein transport"/>
    <property type="evidence" value="ECO:0007669"/>
    <property type="project" value="UniProtKB-KW"/>
</dbReference>
<feature type="region of interest" description="Disordered" evidence="26">
    <location>
        <begin position="507"/>
        <end position="598"/>
    </location>
</feature>
<dbReference type="Gene3D" id="3.30.70.330">
    <property type="match status" value="1"/>
</dbReference>
<dbReference type="STRING" id="32507.ENSNBRP00000024492"/>
<keyword evidence="10" id="KW-0597">Phosphoprotein</keyword>
<feature type="compositionally biased region" description="Polar residues" evidence="26">
    <location>
        <begin position="47"/>
        <end position="60"/>
    </location>
</feature>
<keyword evidence="9" id="KW-0963">Cytoplasm</keyword>
<keyword evidence="7" id="KW-0158">Chromosome</keyword>
<keyword evidence="13" id="KW-0391">Immunity</keyword>
<dbReference type="GO" id="GO:0005643">
    <property type="term" value="C:nuclear pore"/>
    <property type="evidence" value="ECO:0007669"/>
    <property type="project" value="UniProtKB-SubCell"/>
</dbReference>
<evidence type="ECO:0000256" key="19">
    <source>
        <dbReference type="ARBA" id="ARBA00023242"/>
    </source>
</evidence>
<feature type="compositionally biased region" description="Basic and acidic residues" evidence="26">
    <location>
        <begin position="303"/>
        <end position="312"/>
    </location>
</feature>
<keyword evidence="12" id="KW-0509">mRNA transport</keyword>
<evidence type="ECO:0000256" key="12">
    <source>
        <dbReference type="ARBA" id="ARBA00022816"/>
    </source>
</evidence>
<evidence type="ECO:0000313" key="29">
    <source>
        <dbReference type="Ensembl" id="ENSNBRP00000024492.1"/>
    </source>
</evidence>
<dbReference type="PROSITE" id="PS50250">
    <property type="entry name" value="PCI"/>
    <property type="match status" value="1"/>
</dbReference>
<dbReference type="EC" id="2.3.1.48" evidence="5"/>
<keyword evidence="11" id="KW-0808">Transferase</keyword>
<dbReference type="GO" id="GO:0002376">
    <property type="term" value="P:immune system process"/>
    <property type="evidence" value="ECO:0007669"/>
    <property type="project" value="UniProtKB-KW"/>
</dbReference>
<feature type="region of interest" description="Disordered" evidence="26">
    <location>
        <begin position="171"/>
        <end position="436"/>
    </location>
</feature>
<evidence type="ECO:0000256" key="9">
    <source>
        <dbReference type="ARBA" id="ARBA00022490"/>
    </source>
</evidence>